<dbReference type="EMBL" id="JACHFK010000010">
    <property type="protein sequence ID" value="MBB5378093.1"/>
    <property type="molecule type" value="Genomic_DNA"/>
</dbReference>
<protein>
    <submittedName>
        <fullName evidence="2">Uncharacterized protein</fullName>
    </submittedName>
</protein>
<reference evidence="4" key="2">
    <citation type="journal article" date="2019" name="Int. J. Syst. Evol. Microbiol.">
        <title>The Global Catalogue of Microorganisms (GCM) 10K type strain sequencing project: providing services to taxonomists for standard genome sequencing and annotation.</title>
        <authorList>
            <consortium name="The Broad Institute Genomics Platform"/>
            <consortium name="The Broad Institute Genome Sequencing Center for Infectious Disease"/>
            <person name="Wu L."/>
            <person name="Ma J."/>
        </authorList>
    </citation>
    <scope>NUCLEOTIDE SEQUENCE [LARGE SCALE GENOMIC DNA]</scope>
    <source>
        <strain evidence="4">CGMCC 1.18437</strain>
    </source>
</reference>
<keyword evidence="4" id="KW-1185">Reference proteome</keyword>
<dbReference type="EMBL" id="BNAJ01000009">
    <property type="protein sequence ID" value="GHF54368.1"/>
    <property type="molecule type" value="Genomic_DNA"/>
</dbReference>
<evidence type="ECO:0000313" key="1">
    <source>
        <dbReference type="EMBL" id="GHF54368.1"/>
    </source>
</evidence>
<gene>
    <name evidence="1" type="ORF">GCM10017781_33350</name>
    <name evidence="2" type="ORF">HNQ07_003594</name>
</gene>
<reference evidence="1" key="1">
    <citation type="journal article" date="2014" name="Int. J. Syst. Evol. Microbiol.">
        <title>Complete genome of a new Firmicutes species belonging to the dominant human colonic microbiota ('Ruminococcus bicirculans') reveals two chromosomes and a selective capacity to utilize plant glucans.</title>
        <authorList>
            <consortium name="NISC Comparative Sequencing Program"/>
            <person name="Wegmann U."/>
            <person name="Louis P."/>
            <person name="Goesmann A."/>
            <person name="Henrissat B."/>
            <person name="Duncan S.H."/>
            <person name="Flint H.J."/>
        </authorList>
    </citation>
    <scope>NUCLEOTIDE SEQUENCE</scope>
    <source>
        <strain evidence="1">CGMCC 1.18437</strain>
    </source>
</reference>
<dbReference type="Proteomes" id="UP000619376">
    <property type="component" value="Unassembled WGS sequence"/>
</dbReference>
<proteinExistence type="predicted"/>
<dbReference type="AlphaFoldDB" id="A0A7W8NSL1"/>
<name>A0A7W8NSL1_9DEIO</name>
<evidence type="ECO:0000313" key="3">
    <source>
        <dbReference type="Proteomes" id="UP000539473"/>
    </source>
</evidence>
<dbReference type="Proteomes" id="UP000539473">
    <property type="component" value="Unassembled WGS sequence"/>
</dbReference>
<reference evidence="2 3" key="3">
    <citation type="submission" date="2020-08" db="EMBL/GenBank/DDBJ databases">
        <title>Genomic Encyclopedia of Type Strains, Phase IV (KMG-IV): sequencing the most valuable type-strain genomes for metagenomic binning, comparative biology and taxonomic classification.</title>
        <authorList>
            <person name="Goeker M."/>
        </authorList>
    </citation>
    <scope>NUCLEOTIDE SEQUENCE [LARGE SCALE GENOMIC DNA]</scope>
    <source>
        <strain evidence="2 3">DSM 27521</strain>
    </source>
</reference>
<accession>A0A7W8NSL1</accession>
<dbReference type="RefSeq" id="WP_184114226.1">
    <property type="nucleotide sequence ID" value="NZ_BNAJ01000009.1"/>
</dbReference>
<evidence type="ECO:0000313" key="4">
    <source>
        <dbReference type="Proteomes" id="UP000619376"/>
    </source>
</evidence>
<reference evidence="1" key="4">
    <citation type="submission" date="2024-05" db="EMBL/GenBank/DDBJ databases">
        <authorList>
            <person name="Sun Q."/>
            <person name="Zhou Y."/>
        </authorList>
    </citation>
    <scope>NUCLEOTIDE SEQUENCE</scope>
    <source>
        <strain evidence="1">CGMCC 1.18437</strain>
    </source>
</reference>
<sequence length="100" mass="10898">MPSPTRRPVSVTLRWVPGTMHTVQFTLWGRTFVVSLAKISFLKPHSPAALYLKGSVVVSMNDVTLSVAERVIFDDLERTVGRDNVEPAPVTGTAPHTALA</sequence>
<organism evidence="2 3">
    <name type="scientific">Deinococcus metalli</name>
    <dbReference type="NCBI Taxonomy" id="1141878"/>
    <lineage>
        <taxon>Bacteria</taxon>
        <taxon>Thermotogati</taxon>
        <taxon>Deinococcota</taxon>
        <taxon>Deinococci</taxon>
        <taxon>Deinococcales</taxon>
        <taxon>Deinococcaceae</taxon>
        <taxon>Deinococcus</taxon>
    </lineage>
</organism>
<comment type="caution">
    <text evidence="2">The sequence shown here is derived from an EMBL/GenBank/DDBJ whole genome shotgun (WGS) entry which is preliminary data.</text>
</comment>
<evidence type="ECO:0000313" key="2">
    <source>
        <dbReference type="EMBL" id="MBB5378093.1"/>
    </source>
</evidence>